<dbReference type="PANTHER" id="PTHR31672">
    <property type="entry name" value="BNACNNG10540D PROTEIN"/>
    <property type="match status" value="1"/>
</dbReference>
<reference evidence="2" key="1">
    <citation type="submission" date="2022-12" db="EMBL/GenBank/DDBJ databases">
        <title>Draft genome assemblies for two species of Escallonia (Escalloniales).</title>
        <authorList>
            <person name="Chanderbali A."/>
            <person name="Dervinis C."/>
            <person name="Anghel I."/>
            <person name="Soltis D."/>
            <person name="Soltis P."/>
            <person name="Zapata F."/>
        </authorList>
    </citation>
    <scope>NUCLEOTIDE SEQUENCE</scope>
    <source>
        <strain evidence="2">UCBG92.1500</strain>
        <tissue evidence="2">Leaf</tissue>
    </source>
</reference>
<protein>
    <recommendedName>
        <fullName evidence="1">F-box domain-containing protein</fullName>
    </recommendedName>
</protein>
<dbReference type="InterPro" id="IPR036047">
    <property type="entry name" value="F-box-like_dom_sf"/>
</dbReference>
<dbReference type="PANTHER" id="PTHR31672:SF13">
    <property type="entry name" value="F-BOX PROTEIN CPR30-LIKE"/>
    <property type="match status" value="1"/>
</dbReference>
<accession>A0AA88RXZ1</accession>
<dbReference type="SUPFAM" id="SSF81383">
    <property type="entry name" value="F-box domain"/>
    <property type="match status" value="1"/>
</dbReference>
<sequence length="388" mass="43714">MATQHRSLPDDIAVNVLLILPVKSLLRFKCVSKSWRSLITDPLFVKQHLKRDDGPCNTALCRFGVAGSSCPSAIKGLINRHSVNNDASGRPVERADYKRSNNSFEILGSCNGLVLVYACYYGRLLLWNPSTRQYNKLAMMPVCFASRVLWGLGYDSSRDDYIVVHAEFFPRLPGSPDLPSINFEVFKRSTNTLEYSWLSIDYFFSSQTATLVNGTPHWLVRRYKSKLKAVICFDVKEDTFKEVPLPVLGDETSIGLGLLGGCLCIAHDLGMRGFEVLAMKKYGSRESWTCLFVIPSSFAQVKPLAFVESDQVLMEVDGKKLVLYNPNKKRAKTIVMYNNSEEFQAATFIESLVSPNRDNGSMPQDRKASDVNFLFRADWRLDASSQKH</sequence>
<feature type="domain" description="F-box" evidence="1">
    <location>
        <begin position="2"/>
        <end position="48"/>
    </location>
</feature>
<dbReference type="AlphaFoldDB" id="A0AA88RXZ1"/>
<evidence type="ECO:0000313" key="3">
    <source>
        <dbReference type="Proteomes" id="UP001187471"/>
    </source>
</evidence>
<dbReference type="EMBL" id="JAVXUO010001631">
    <property type="protein sequence ID" value="KAK2980455.1"/>
    <property type="molecule type" value="Genomic_DNA"/>
</dbReference>
<dbReference type="InterPro" id="IPR017451">
    <property type="entry name" value="F-box-assoc_interact_dom"/>
</dbReference>
<dbReference type="PROSITE" id="PS50181">
    <property type="entry name" value="FBOX"/>
    <property type="match status" value="1"/>
</dbReference>
<evidence type="ECO:0000259" key="1">
    <source>
        <dbReference type="PROSITE" id="PS50181"/>
    </source>
</evidence>
<dbReference type="Gene3D" id="1.20.1280.50">
    <property type="match status" value="1"/>
</dbReference>
<comment type="caution">
    <text evidence="2">The sequence shown here is derived from an EMBL/GenBank/DDBJ whole genome shotgun (WGS) entry which is preliminary data.</text>
</comment>
<dbReference type="Pfam" id="PF07734">
    <property type="entry name" value="FBA_1"/>
    <property type="match status" value="1"/>
</dbReference>
<dbReference type="NCBIfam" id="TIGR01640">
    <property type="entry name" value="F_box_assoc_1"/>
    <property type="match status" value="1"/>
</dbReference>
<dbReference type="Pfam" id="PF00646">
    <property type="entry name" value="F-box"/>
    <property type="match status" value="1"/>
</dbReference>
<dbReference type="InterPro" id="IPR050796">
    <property type="entry name" value="SCF_F-box_component"/>
</dbReference>
<proteinExistence type="predicted"/>
<gene>
    <name evidence="2" type="ORF">RJ640_028863</name>
</gene>
<dbReference type="Proteomes" id="UP001187471">
    <property type="component" value="Unassembled WGS sequence"/>
</dbReference>
<dbReference type="InterPro" id="IPR006527">
    <property type="entry name" value="F-box-assoc_dom_typ1"/>
</dbReference>
<dbReference type="SMART" id="SM00256">
    <property type="entry name" value="FBOX"/>
    <property type="match status" value="1"/>
</dbReference>
<organism evidence="2 3">
    <name type="scientific">Escallonia rubra</name>
    <dbReference type="NCBI Taxonomy" id="112253"/>
    <lineage>
        <taxon>Eukaryota</taxon>
        <taxon>Viridiplantae</taxon>
        <taxon>Streptophyta</taxon>
        <taxon>Embryophyta</taxon>
        <taxon>Tracheophyta</taxon>
        <taxon>Spermatophyta</taxon>
        <taxon>Magnoliopsida</taxon>
        <taxon>eudicotyledons</taxon>
        <taxon>Gunneridae</taxon>
        <taxon>Pentapetalae</taxon>
        <taxon>asterids</taxon>
        <taxon>campanulids</taxon>
        <taxon>Escalloniales</taxon>
        <taxon>Escalloniaceae</taxon>
        <taxon>Escallonia</taxon>
    </lineage>
</organism>
<name>A0AA88RXZ1_9ASTE</name>
<evidence type="ECO:0000313" key="2">
    <source>
        <dbReference type="EMBL" id="KAK2980455.1"/>
    </source>
</evidence>
<dbReference type="CDD" id="cd22157">
    <property type="entry name" value="F-box_AtFBW1-like"/>
    <property type="match status" value="1"/>
</dbReference>
<dbReference type="InterPro" id="IPR001810">
    <property type="entry name" value="F-box_dom"/>
</dbReference>
<keyword evidence="3" id="KW-1185">Reference proteome</keyword>